<dbReference type="Pfam" id="PF13489">
    <property type="entry name" value="Methyltransf_23"/>
    <property type="match status" value="1"/>
</dbReference>
<dbReference type="AlphaFoldDB" id="A0A7J6LEL7"/>
<keyword evidence="3" id="KW-1185">Reference proteome</keyword>
<evidence type="ECO:0000313" key="2">
    <source>
        <dbReference type="EMBL" id="KAF4657675.1"/>
    </source>
</evidence>
<protein>
    <recommendedName>
        <fullName evidence="4">Methyltransferase domain-containing protein</fullName>
    </recommendedName>
</protein>
<dbReference type="EMBL" id="JAAPAO010000529">
    <property type="protein sequence ID" value="KAF4657675.1"/>
    <property type="molecule type" value="Genomic_DNA"/>
</dbReference>
<dbReference type="Gene3D" id="3.40.50.150">
    <property type="entry name" value="Vaccinia Virus protein VP39"/>
    <property type="match status" value="1"/>
</dbReference>
<dbReference type="SUPFAM" id="SSF53335">
    <property type="entry name" value="S-adenosyl-L-methionine-dependent methyltransferases"/>
    <property type="match status" value="1"/>
</dbReference>
<evidence type="ECO:0000256" key="1">
    <source>
        <dbReference type="SAM" id="MobiDB-lite"/>
    </source>
</evidence>
<feature type="compositionally biased region" description="Low complexity" evidence="1">
    <location>
        <begin position="19"/>
        <end position="29"/>
    </location>
</feature>
<organism evidence="2 3">
    <name type="scientific">Perkinsus chesapeaki</name>
    <name type="common">Clam parasite</name>
    <name type="synonym">Perkinsus andrewsi</name>
    <dbReference type="NCBI Taxonomy" id="330153"/>
    <lineage>
        <taxon>Eukaryota</taxon>
        <taxon>Sar</taxon>
        <taxon>Alveolata</taxon>
        <taxon>Perkinsozoa</taxon>
        <taxon>Perkinsea</taxon>
        <taxon>Perkinsida</taxon>
        <taxon>Perkinsidae</taxon>
        <taxon>Perkinsus</taxon>
    </lineage>
</organism>
<comment type="caution">
    <text evidence="2">The sequence shown here is derived from an EMBL/GenBank/DDBJ whole genome shotgun (WGS) entry which is preliminary data.</text>
</comment>
<proteinExistence type="predicted"/>
<gene>
    <name evidence="2" type="ORF">FOL47_008330</name>
</gene>
<reference evidence="2 3" key="1">
    <citation type="submission" date="2020-04" db="EMBL/GenBank/DDBJ databases">
        <title>Perkinsus chesapeaki whole genome sequence.</title>
        <authorList>
            <person name="Bogema D.R."/>
        </authorList>
    </citation>
    <scope>NUCLEOTIDE SEQUENCE [LARGE SCALE GENOMIC DNA]</scope>
    <source>
        <strain evidence="2">ATCC PRA-425</strain>
    </source>
</reference>
<accession>A0A7J6LEL7</accession>
<dbReference type="OrthoDB" id="8300214at2759"/>
<sequence>MTPPSEERVGMKVEDSSPESESASAATPVESYAPPAAVGKYRYSSIEKSRPSSMCGFELPPAVTGSASMVSSVNSWSEGRRGSQVRPSRWDEALSAQFGNVRQSRRESDNFSEKIRVSLTRKISESVAGESSRAGNSDSVIEPYLGERSEAEIQALPDDMAVEADGVKKNTGTMWAGEFGDTYAEYSAVFAKDADAEHIDMLGVPTRDVIMPAIEEALKDLKGKALSEAKMLEIGCGTGSMLDVLRVEGANPDFLYGVDLNKRCVEIANANHKFHVQQVADYNYTLPGNPDLDIVFCEQCLNLVPPAEVEGFFAKIRQLHPRYFIFHEGINPNGYQLADWGEWSAHTNDFLKLCTEKFGAPIYVENFKAKDPEMFAPVTHDTTAVFRLGKAE</sequence>
<feature type="region of interest" description="Disordered" evidence="1">
    <location>
        <begin position="1"/>
        <end position="29"/>
    </location>
</feature>
<evidence type="ECO:0000313" key="3">
    <source>
        <dbReference type="Proteomes" id="UP000591131"/>
    </source>
</evidence>
<feature type="compositionally biased region" description="Basic and acidic residues" evidence="1">
    <location>
        <begin position="1"/>
        <end position="15"/>
    </location>
</feature>
<name>A0A7J6LEL7_PERCH</name>
<dbReference type="InterPro" id="IPR029063">
    <property type="entry name" value="SAM-dependent_MTases_sf"/>
</dbReference>
<dbReference type="Proteomes" id="UP000591131">
    <property type="component" value="Unassembled WGS sequence"/>
</dbReference>
<dbReference type="CDD" id="cd02440">
    <property type="entry name" value="AdoMet_MTases"/>
    <property type="match status" value="1"/>
</dbReference>
<evidence type="ECO:0008006" key="4">
    <source>
        <dbReference type="Google" id="ProtNLM"/>
    </source>
</evidence>